<organism evidence="2 3">
    <name type="scientific">Culex pipiens pipiens</name>
    <name type="common">Northern house mosquito</name>
    <dbReference type="NCBI Taxonomy" id="38569"/>
    <lineage>
        <taxon>Eukaryota</taxon>
        <taxon>Metazoa</taxon>
        <taxon>Ecdysozoa</taxon>
        <taxon>Arthropoda</taxon>
        <taxon>Hexapoda</taxon>
        <taxon>Insecta</taxon>
        <taxon>Pterygota</taxon>
        <taxon>Neoptera</taxon>
        <taxon>Endopterygota</taxon>
        <taxon>Diptera</taxon>
        <taxon>Nematocera</taxon>
        <taxon>Culicoidea</taxon>
        <taxon>Culicidae</taxon>
        <taxon>Culicinae</taxon>
        <taxon>Culicini</taxon>
        <taxon>Culex</taxon>
        <taxon>Culex</taxon>
    </lineage>
</organism>
<reference evidence="2 3" key="1">
    <citation type="submission" date="2024-05" db="EMBL/GenBank/DDBJ databases">
        <title>Culex pipiens pipiens assembly and annotation.</title>
        <authorList>
            <person name="Alout H."/>
            <person name="Durand T."/>
        </authorList>
    </citation>
    <scope>NUCLEOTIDE SEQUENCE [LARGE SCALE GENOMIC DNA]</scope>
    <source>
        <strain evidence="2">HA-2024</strain>
        <tissue evidence="2">Whole body</tissue>
    </source>
</reference>
<dbReference type="PANTHER" id="PTHR11215">
    <property type="entry name" value="METAL DEPENDENT HYDROLASE - RELATED"/>
    <property type="match status" value="1"/>
</dbReference>
<comment type="caution">
    <text evidence="2">The sequence shown here is derived from an EMBL/GenBank/DDBJ whole genome shotgun (WGS) entry which is preliminary data.</text>
</comment>
<dbReference type="PANTHER" id="PTHR11215:SF1">
    <property type="entry name" value="MYG1 EXONUCLEASE"/>
    <property type="match status" value="1"/>
</dbReference>
<accession>A0ABD1CLT9</accession>
<evidence type="ECO:0000256" key="1">
    <source>
        <dbReference type="ARBA" id="ARBA00010105"/>
    </source>
</evidence>
<comment type="similarity">
    <text evidence="1">Belongs to the MYG1 family.</text>
</comment>
<gene>
    <name evidence="2" type="ORF">pipiens_016525</name>
</gene>
<sequence>ETLNSLRPEVTVKREIRLNSAGLSSGRKIRKILKRNSIANLEEELVRGVYRKLYDTLIAELDGIDNGVPMFEGAPKYTSARTFPSALKRPKLTSERISSTKFLYNANRWWPARAIVEKAVRNRLKVLASGDILEQENFCPWKEHLYKLEGEQGIAGLSMYVIYFKRPNDWRVICVPLELASFVCCKFLARKWRGERDDKLEEISGIKGANFCHQTGFNGGNRTREGALRMTVASLEEK</sequence>
<dbReference type="InterPro" id="IPR003226">
    <property type="entry name" value="MYG1_exonuclease"/>
</dbReference>
<feature type="non-terminal residue" evidence="2">
    <location>
        <position position="1"/>
    </location>
</feature>
<dbReference type="AlphaFoldDB" id="A0ABD1CLT9"/>
<keyword evidence="3" id="KW-1185">Reference proteome</keyword>
<dbReference type="Pfam" id="PF03690">
    <property type="entry name" value="MYG1_exonuc"/>
    <property type="match status" value="1"/>
</dbReference>
<name>A0ABD1CLT9_CULPP</name>
<proteinExistence type="inferred from homology"/>
<dbReference type="EMBL" id="JBEHCU010011221">
    <property type="protein sequence ID" value="KAL1377042.1"/>
    <property type="molecule type" value="Genomic_DNA"/>
</dbReference>
<protein>
    <submittedName>
        <fullName evidence="2">Uncharacterized protein</fullName>
    </submittedName>
</protein>
<evidence type="ECO:0000313" key="3">
    <source>
        <dbReference type="Proteomes" id="UP001562425"/>
    </source>
</evidence>
<dbReference type="Proteomes" id="UP001562425">
    <property type="component" value="Unassembled WGS sequence"/>
</dbReference>
<evidence type="ECO:0000313" key="2">
    <source>
        <dbReference type="EMBL" id="KAL1377042.1"/>
    </source>
</evidence>